<feature type="compositionally biased region" description="Low complexity" evidence="1">
    <location>
        <begin position="416"/>
        <end position="433"/>
    </location>
</feature>
<dbReference type="SUPFAM" id="SSF54106">
    <property type="entry name" value="LysM domain"/>
    <property type="match status" value="4"/>
</dbReference>
<feature type="compositionally biased region" description="Low complexity" evidence="1">
    <location>
        <begin position="102"/>
        <end position="123"/>
    </location>
</feature>
<feature type="domain" description="LysM" evidence="3">
    <location>
        <begin position="321"/>
        <end position="365"/>
    </location>
</feature>
<feature type="region of interest" description="Disordered" evidence="1">
    <location>
        <begin position="291"/>
        <end position="315"/>
    </location>
</feature>
<feature type="signal peptide" evidence="2">
    <location>
        <begin position="1"/>
        <end position="27"/>
    </location>
</feature>
<keyword evidence="5" id="KW-1185">Reference proteome</keyword>
<feature type="domain" description="LysM" evidence="3">
    <location>
        <begin position="249"/>
        <end position="294"/>
    </location>
</feature>
<dbReference type="EMBL" id="BKAG01000012">
    <property type="protein sequence ID" value="GEP42810.1"/>
    <property type="molecule type" value="Genomic_DNA"/>
</dbReference>
<protein>
    <recommendedName>
        <fullName evidence="3">LysM domain-containing protein</fullName>
    </recommendedName>
</protein>
<evidence type="ECO:0000259" key="3">
    <source>
        <dbReference type="PROSITE" id="PS51782"/>
    </source>
</evidence>
<organism evidence="4 5">
    <name type="scientific">Brevifollis gellanilyticus</name>
    <dbReference type="NCBI Taxonomy" id="748831"/>
    <lineage>
        <taxon>Bacteria</taxon>
        <taxon>Pseudomonadati</taxon>
        <taxon>Verrucomicrobiota</taxon>
        <taxon>Verrucomicrobiia</taxon>
        <taxon>Verrucomicrobiales</taxon>
        <taxon>Verrucomicrobiaceae</taxon>
    </lineage>
</organism>
<dbReference type="OrthoDB" id="9811296at2"/>
<feature type="region of interest" description="Disordered" evidence="1">
    <location>
        <begin position="399"/>
        <end position="433"/>
    </location>
</feature>
<evidence type="ECO:0000313" key="5">
    <source>
        <dbReference type="Proteomes" id="UP000321577"/>
    </source>
</evidence>
<accession>A0A512M7U8</accession>
<dbReference type="RefSeq" id="WP_146850395.1">
    <property type="nucleotide sequence ID" value="NZ_BKAG01000012.1"/>
</dbReference>
<dbReference type="AlphaFoldDB" id="A0A512M7U8"/>
<feature type="region of interest" description="Disordered" evidence="1">
    <location>
        <begin position="56"/>
        <end position="148"/>
    </location>
</feature>
<proteinExistence type="predicted"/>
<evidence type="ECO:0000313" key="4">
    <source>
        <dbReference type="EMBL" id="GEP42810.1"/>
    </source>
</evidence>
<feature type="domain" description="LysM" evidence="3">
    <location>
        <begin position="441"/>
        <end position="485"/>
    </location>
</feature>
<dbReference type="Pfam" id="PF01476">
    <property type="entry name" value="LysM"/>
    <property type="match status" value="4"/>
</dbReference>
<feature type="domain" description="LysM" evidence="3">
    <location>
        <begin position="192"/>
        <end position="235"/>
    </location>
</feature>
<gene>
    <name evidence="4" type="ORF">BGE01nite_21010</name>
</gene>
<dbReference type="PROSITE" id="PS51782">
    <property type="entry name" value="LYSM"/>
    <property type="match status" value="4"/>
</dbReference>
<comment type="caution">
    <text evidence="4">The sequence shown here is derived from an EMBL/GenBank/DDBJ whole genome shotgun (WGS) entry which is preliminary data.</text>
</comment>
<dbReference type="SMART" id="SM00257">
    <property type="entry name" value="LysM"/>
    <property type="match status" value="4"/>
</dbReference>
<dbReference type="InterPro" id="IPR036779">
    <property type="entry name" value="LysM_dom_sf"/>
</dbReference>
<dbReference type="InterPro" id="IPR018392">
    <property type="entry name" value="LysM"/>
</dbReference>
<dbReference type="CDD" id="cd00118">
    <property type="entry name" value="LysM"/>
    <property type="match status" value="3"/>
</dbReference>
<dbReference type="PANTHER" id="PTHR33734:SF22">
    <property type="entry name" value="MEMBRANE-BOUND LYTIC MUREIN TRANSGLYCOSYLASE D"/>
    <property type="match status" value="1"/>
</dbReference>
<sequence>MKAPTSATSLARFALLVGSAGASIASAQPAPPAGAGLNGYYAPGVVQPSAYQMQMQRPVAPTPPTPPPGQPPQGYNMSGYRPPTMRGPQGAPVAPAPMHYQTPGKSPTKSKSTSKATVAAPKSNYRPATGGKTGITAKPKTTAAPSLESRVGKLESNGHRQDLRLGRLERDVGLLPPSIEGGGVADIVPSGKTHIVRPGDTLFSVASRYSTSVGELRSLNRLSDDTLDIGETLLIPDGQTWSAKPANTTAIHVVSGEENMASISRQYGVTEDSIARANPTAYASDLRNGERLTIPNPRRMPMSAPRQVSTRSTSSVVTSNVTHIVKKGEMLGRIATKHGVPVSKLMAANGIKNANKIVEGQKLIIPGKKTTRTISQPAPMAQEDATPLPNLRLVEADSEPEMKAPVKPAPTPPPASAALPPITRPASAAPAAEPEMQRGIVAYRAQRGDTIETVANLFGTSAANIRAINKQSADKAIKEGDEIYVPTVGAVSVN</sequence>
<feature type="compositionally biased region" description="Pro residues" evidence="1">
    <location>
        <begin position="60"/>
        <end position="71"/>
    </location>
</feature>
<dbReference type="PANTHER" id="PTHR33734">
    <property type="entry name" value="LYSM DOMAIN-CONTAINING GPI-ANCHORED PROTEIN 2"/>
    <property type="match status" value="1"/>
</dbReference>
<reference evidence="4 5" key="1">
    <citation type="submission" date="2019-07" db="EMBL/GenBank/DDBJ databases">
        <title>Whole genome shotgun sequence of Brevifollis gellanilyticus NBRC 108608.</title>
        <authorList>
            <person name="Hosoyama A."/>
            <person name="Uohara A."/>
            <person name="Ohji S."/>
            <person name="Ichikawa N."/>
        </authorList>
    </citation>
    <scope>NUCLEOTIDE SEQUENCE [LARGE SCALE GENOMIC DNA]</scope>
    <source>
        <strain evidence="4 5">NBRC 108608</strain>
    </source>
</reference>
<dbReference type="GO" id="GO:0008932">
    <property type="term" value="F:lytic endotransglycosylase activity"/>
    <property type="evidence" value="ECO:0007669"/>
    <property type="project" value="TreeGrafter"/>
</dbReference>
<keyword evidence="2" id="KW-0732">Signal</keyword>
<evidence type="ECO:0000256" key="2">
    <source>
        <dbReference type="SAM" id="SignalP"/>
    </source>
</evidence>
<name>A0A512M7U8_9BACT</name>
<dbReference type="Gene3D" id="3.10.350.10">
    <property type="entry name" value="LysM domain"/>
    <property type="match status" value="4"/>
</dbReference>
<evidence type="ECO:0000256" key="1">
    <source>
        <dbReference type="SAM" id="MobiDB-lite"/>
    </source>
</evidence>
<dbReference type="Proteomes" id="UP000321577">
    <property type="component" value="Unassembled WGS sequence"/>
</dbReference>
<feature type="chain" id="PRO_5021901922" description="LysM domain-containing protein" evidence="2">
    <location>
        <begin position="28"/>
        <end position="494"/>
    </location>
</feature>